<proteinExistence type="predicted"/>
<comment type="caution">
    <text evidence="1">The sequence shown here is derived from an EMBL/GenBank/DDBJ whole genome shotgun (WGS) entry which is preliminary data.</text>
</comment>
<protein>
    <submittedName>
        <fullName evidence="1">Uncharacterized protein</fullName>
    </submittedName>
</protein>
<dbReference type="EMBL" id="CAUYUJ010000408">
    <property type="protein sequence ID" value="CAK0790368.1"/>
    <property type="molecule type" value="Genomic_DNA"/>
</dbReference>
<evidence type="ECO:0000313" key="2">
    <source>
        <dbReference type="Proteomes" id="UP001189429"/>
    </source>
</evidence>
<reference evidence="1" key="1">
    <citation type="submission" date="2023-10" db="EMBL/GenBank/DDBJ databases">
        <authorList>
            <person name="Chen Y."/>
            <person name="Shah S."/>
            <person name="Dougan E. K."/>
            <person name="Thang M."/>
            <person name="Chan C."/>
        </authorList>
    </citation>
    <scope>NUCLEOTIDE SEQUENCE [LARGE SCALE GENOMIC DNA]</scope>
</reference>
<sequence>MAGVMPSDTDGEKGTTMSVIAGASGASASAGTDDLAVTRGADYQKVPSGTMDAAEQKMHGRVAECKGKGEDVGNDRNDGVGFRDPWKSSLGFAYD</sequence>
<keyword evidence="2" id="KW-1185">Reference proteome</keyword>
<dbReference type="Proteomes" id="UP001189429">
    <property type="component" value="Unassembled WGS sequence"/>
</dbReference>
<name>A0ABN9PDF8_9DINO</name>
<gene>
    <name evidence="1" type="ORF">PCOR1329_LOCUS1661</name>
</gene>
<evidence type="ECO:0000313" key="1">
    <source>
        <dbReference type="EMBL" id="CAK0790368.1"/>
    </source>
</evidence>
<accession>A0ABN9PDF8</accession>
<organism evidence="1 2">
    <name type="scientific">Prorocentrum cordatum</name>
    <dbReference type="NCBI Taxonomy" id="2364126"/>
    <lineage>
        <taxon>Eukaryota</taxon>
        <taxon>Sar</taxon>
        <taxon>Alveolata</taxon>
        <taxon>Dinophyceae</taxon>
        <taxon>Prorocentrales</taxon>
        <taxon>Prorocentraceae</taxon>
        <taxon>Prorocentrum</taxon>
    </lineage>
</organism>